<dbReference type="SUPFAM" id="SSF81383">
    <property type="entry name" value="F-box domain"/>
    <property type="match status" value="1"/>
</dbReference>
<name>A0A8D8MW87_CULPI</name>
<dbReference type="SUPFAM" id="SSF52047">
    <property type="entry name" value="RNI-like"/>
    <property type="match status" value="2"/>
</dbReference>
<organism evidence="2">
    <name type="scientific">Culex pipiens</name>
    <name type="common">House mosquito</name>
    <dbReference type="NCBI Taxonomy" id="7175"/>
    <lineage>
        <taxon>Eukaryota</taxon>
        <taxon>Metazoa</taxon>
        <taxon>Ecdysozoa</taxon>
        <taxon>Arthropoda</taxon>
        <taxon>Hexapoda</taxon>
        <taxon>Insecta</taxon>
        <taxon>Pterygota</taxon>
        <taxon>Neoptera</taxon>
        <taxon>Endopterygota</taxon>
        <taxon>Diptera</taxon>
        <taxon>Nematocera</taxon>
        <taxon>Culicoidea</taxon>
        <taxon>Culicidae</taxon>
        <taxon>Culicinae</taxon>
        <taxon>Culicini</taxon>
        <taxon>Culex</taxon>
        <taxon>Culex</taxon>
    </lineage>
</organism>
<evidence type="ECO:0000259" key="1">
    <source>
        <dbReference type="PROSITE" id="PS50181"/>
    </source>
</evidence>
<dbReference type="InterPro" id="IPR001810">
    <property type="entry name" value="F-box_dom"/>
</dbReference>
<dbReference type="InterPro" id="IPR032675">
    <property type="entry name" value="LRR_dom_sf"/>
</dbReference>
<dbReference type="PANTHER" id="PTHR38926:SF5">
    <property type="entry name" value="F-BOX AND LEUCINE-RICH REPEAT PROTEIN 6"/>
    <property type="match status" value="1"/>
</dbReference>
<evidence type="ECO:0000313" key="2">
    <source>
        <dbReference type="EMBL" id="CAG6543232.1"/>
    </source>
</evidence>
<dbReference type="Gene3D" id="1.20.1280.50">
    <property type="match status" value="1"/>
</dbReference>
<dbReference type="CDD" id="cd09917">
    <property type="entry name" value="F-box_SF"/>
    <property type="match status" value="1"/>
</dbReference>
<proteinExistence type="predicted"/>
<dbReference type="Pfam" id="PF24758">
    <property type="entry name" value="LRR_At5g56370"/>
    <property type="match status" value="1"/>
</dbReference>
<dbReference type="Gene3D" id="3.80.10.10">
    <property type="entry name" value="Ribonuclease Inhibitor"/>
    <property type="match status" value="1"/>
</dbReference>
<dbReference type="InterPro" id="IPR055411">
    <property type="entry name" value="LRR_FXL15/At3g58940/PEG3-like"/>
</dbReference>
<dbReference type="EMBL" id="HBUE01116975">
    <property type="protein sequence ID" value="CAG6490806.1"/>
    <property type="molecule type" value="Transcribed_RNA"/>
</dbReference>
<dbReference type="AlphaFoldDB" id="A0A8D8MW87"/>
<sequence length="534" mass="61240">MNPSTTDEVPCNGPCRKRFRLDMDQPTANVLLSSGRTSGLQWLCPACHQAQTFNPQHISAIRYGTDLPPELWIMIFRYLDKRSLLQVRLTCHRWKEIVNQNQALAKEFCVVFDNQHTMGEQFRPENLFPASRAEFRTTWIISVDGWWPLFGAGLTELCVSSCRITLPVLLRMLKETPNLTCLTLGHVESTSYEEINVDFRLEKLECLSCEMISDVYGNIFTRLRELNLEMELENGEDEKVCRVLQSVQGTLQQLDCQLTPFMVEQMASMDRLQLKKVAVRQADGDLVVELSQIQGSIEHLFVIATVEDLCKIGRNLAKLKEISAIMVDDETPSFLAEMRQLKVLDLESFEEDRWNFEQFGSATLTSLKLNKFSISGLQRFLTNCPNLQELQIFECVLDSWSDVFAARFETLRRLHLGSSKVLQNVMIVPVKLKCLKMLRISSCDICAEMLVELLRQCPRLEKLKLFGMSTVDDEFVGILGQFPQLRRLQIFYCDITDKSLQLIAENYSHLNVDIRSSKISDAAIKLFKYAARSV</sequence>
<dbReference type="EMBL" id="HBUE01228175">
    <property type="protein sequence ID" value="CAG6543232.1"/>
    <property type="molecule type" value="Transcribed_RNA"/>
</dbReference>
<accession>A0A8D8MW87</accession>
<dbReference type="EMBL" id="HBUE01334930">
    <property type="protein sequence ID" value="CAG6595354.1"/>
    <property type="molecule type" value="Transcribed_RNA"/>
</dbReference>
<protein>
    <submittedName>
        <fullName evidence="2">(northern house mosquito) hypothetical protein</fullName>
    </submittedName>
</protein>
<dbReference type="PANTHER" id="PTHR38926">
    <property type="entry name" value="F-BOX DOMAIN CONTAINING PROTEIN, EXPRESSED"/>
    <property type="match status" value="1"/>
</dbReference>
<reference evidence="2" key="1">
    <citation type="submission" date="2021-05" db="EMBL/GenBank/DDBJ databases">
        <authorList>
            <person name="Alioto T."/>
            <person name="Alioto T."/>
            <person name="Gomez Garrido J."/>
        </authorList>
    </citation>
    <scope>NUCLEOTIDE SEQUENCE</scope>
</reference>
<dbReference type="SMART" id="SM00256">
    <property type="entry name" value="FBOX"/>
    <property type="match status" value="1"/>
</dbReference>
<dbReference type="Pfam" id="PF12937">
    <property type="entry name" value="F-box-like"/>
    <property type="match status" value="1"/>
</dbReference>
<feature type="domain" description="F-box" evidence="1">
    <location>
        <begin position="61"/>
        <end position="107"/>
    </location>
</feature>
<dbReference type="InterPro" id="IPR036047">
    <property type="entry name" value="F-box-like_dom_sf"/>
</dbReference>
<dbReference type="PROSITE" id="PS50181">
    <property type="entry name" value="FBOX"/>
    <property type="match status" value="1"/>
</dbReference>